<reference evidence="1" key="1">
    <citation type="submission" date="2012-05" db="EMBL/GenBank/DDBJ databases">
        <authorList>
            <person name="Krishnakumar V."/>
            <person name="Cheung F."/>
            <person name="Xiao Y."/>
            <person name="Chan A."/>
            <person name="Moskal W.A."/>
            <person name="Town C.D."/>
        </authorList>
    </citation>
    <scope>NUCLEOTIDE SEQUENCE</scope>
</reference>
<proteinExistence type="evidence at transcript level"/>
<dbReference type="EMBL" id="BT142009">
    <property type="protein sequence ID" value="AFK41803.1"/>
    <property type="molecule type" value="mRNA"/>
</dbReference>
<dbReference type="PANTHER" id="PTHR33193">
    <property type="entry name" value="DOMAIN PROTEIN, PUTATIVE (DUF3511)-RELATED"/>
    <property type="match status" value="1"/>
</dbReference>
<dbReference type="Pfam" id="PF12023">
    <property type="entry name" value="DUF3511"/>
    <property type="match status" value="1"/>
</dbReference>
<dbReference type="AlphaFoldDB" id="I3SNG1"/>
<accession>I3SNG1</accession>
<organism evidence="1">
    <name type="scientific">Lotus japonicus</name>
    <name type="common">Lotus corniculatus var. japonicus</name>
    <dbReference type="NCBI Taxonomy" id="34305"/>
    <lineage>
        <taxon>Eukaryota</taxon>
        <taxon>Viridiplantae</taxon>
        <taxon>Streptophyta</taxon>
        <taxon>Embryophyta</taxon>
        <taxon>Tracheophyta</taxon>
        <taxon>Spermatophyta</taxon>
        <taxon>Magnoliopsida</taxon>
        <taxon>eudicotyledons</taxon>
        <taxon>Gunneridae</taxon>
        <taxon>Pentapetalae</taxon>
        <taxon>rosids</taxon>
        <taxon>fabids</taxon>
        <taxon>Fabales</taxon>
        <taxon>Fabaceae</taxon>
        <taxon>Papilionoideae</taxon>
        <taxon>50 kb inversion clade</taxon>
        <taxon>NPAAA clade</taxon>
        <taxon>Hologalegina</taxon>
        <taxon>robinioid clade</taxon>
        <taxon>Loteae</taxon>
        <taxon>Lotus</taxon>
    </lineage>
</organism>
<dbReference type="PANTHER" id="PTHR33193:SF73">
    <property type="entry name" value="DUF3511 DOMAIN PROTEIN"/>
    <property type="match status" value="1"/>
</dbReference>
<protein>
    <submittedName>
        <fullName evidence="1">Uncharacterized protein</fullName>
    </submittedName>
</protein>
<evidence type="ECO:0000313" key="1">
    <source>
        <dbReference type="EMBL" id="AFK41803.1"/>
    </source>
</evidence>
<dbReference type="InterPro" id="IPR021899">
    <property type="entry name" value="DUF3511"/>
</dbReference>
<sequence>MEELQNQRSRSSYAAAGTDLHDVNVRTINNNLWVGRSKNYNNPPPSNYYDPSRYRCVKTVRRSSDTWWWNDPDRKRKRRVAKYKLYAAEGKCKHSVKKGWRWFKIKCIKIIARF</sequence>
<name>I3SNG1_LOTJA</name>